<keyword evidence="3" id="KW-0378">Hydrolase</keyword>
<accession>A0A8S3T5S1</accession>
<dbReference type="GO" id="GO:0004843">
    <property type="term" value="F:cysteine-type deubiquitinase activity"/>
    <property type="evidence" value="ECO:0007669"/>
    <property type="project" value="UniProtKB-EC"/>
</dbReference>
<dbReference type="AlphaFoldDB" id="A0A8S3T5S1"/>
<dbReference type="SMART" id="SM00165">
    <property type="entry name" value="UBA"/>
    <property type="match status" value="2"/>
</dbReference>
<dbReference type="Gene3D" id="1.10.8.10">
    <property type="entry name" value="DNA helicase RuvA subunit, C-terminal domain"/>
    <property type="match status" value="2"/>
</dbReference>
<organism evidence="3 4">
    <name type="scientific">Mytilus edulis</name>
    <name type="common">Blue mussel</name>
    <dbReference type="NCBI Taxonomy" id="6550"/>
    <lineage>
        <taxon>Eukaryota</taxon>
        <taxon>Metazoa</taxon>
        <taxon>Spiralia</taxon>
        <taxon>Lophotrochozoa</taxon>
        <taxon>Mollusca</taxon>
        <taxon>Bivalvia</taxon>
        <taxon>Autobranchia</taxon>
        <taxon>Pteriomorphia</taxon>
        <taxon>Mytilida</taxon>
        <taxon>Mytiloidea</taxon>
        <taxon>Mytilidae</taxon>
        <taxon>Mytilinae</taxon>
        <taxon>Mytilus</taxon>
    </lineage>
</organism>
<dbReference type="InterPro" id="IPR009060">
    <property type="entry name" value="UBA-like_sf"/>
</dbReference>
<sequence>MNRQETRCTGTKDGKRCSKLISKEASFCSDCESSNTDNVTAQSLCESDIQSTGESDSSESHGDDNGNEKWDFHEQLNASEVSGVHHKVNVQCGGPENVLPPNESVITLTSMGFTREQAIDALKKTGGRIEKAVDWLLTLPTDEDIMSRTERALYEVNLPCEEQSSVIPSNELVRKLTSVGFTEEQAIGALKCTNGNEEEEAANLLLSSVKDYDMEQMKAAITEGEILSIDKHLDTK</sequence>
<evidence type="ECO:0000256" key="1">
    <source>
        <dbReference type="SAM" id="MobiDB-lite"/>
    </source>
</evidence>
<feature type="region of interest" description="Disordered" evidence="1">
    <location>
        <begin position="42"/>
        <end position="70"/>
    </location>
</feature>
<dbReference type="InterPro" id="IPR015940">
    <property type="entry name" value="UBA"/>
</dbReference>
<dbReference type="Proteomes" id="UP000683360">
    <property type="component" value="Unassembled WGS sequence"/>
</dbReference>
<dbReference type="PROSITE" id="PS50030">
    <property type="entry name" value="UBA"/>
    <property type="match status" value="2"/>
</dbReference>
<feature type="compositionally biased region" description="Basic and acidic residues" evidence="1">
    <location>
        <begin position="58"/>
        <end position="70"/>
    </location>
</feature>
<dbReference type="SUPFAM" id="SSF46934">
    <property type="entry name" value="UBA-like"/>
    <property type="match status" value="2"/>
</dbReference>
<keyword evidence="4" id="KW-1185">Reference proteome</keyword>
<proteinExistence type="predicted"/>
<dbReference type="PANTHER" id="PTHR46738">
    <property type="entry name" value="UBIQUITIN-ASSOCIATED DOMAIN-CONTAINING PROTEIN 1"/>
    <property type="match status" value="1"/>
</dbReference>
<name>A0A8S3T5S1_MYTED</name>
<evidence type="ECO:0000313" key="3">
    <source>
        <dbReference type="EMBL" id="CAG2225790.1"/>
    </source>
</evidence>
<evidence type="ECO:0000259" key="2">
    <source>
        <dbReference type="PROSITE" id="PS50030"/>
    </source>
</evidence>
<dbReference type="OrthoDB" id="4489171at2759"/>
<dbReference type="GO" id="GO:0000151">
    <property type="term" value="C:ubiquitin ligase complex"/>
    <property type="evidence" value="ECO:0007669"/>
    <property type="project" value="TreeGrafter"/>
</dbReference>
<feature type="domain" description="UBA" evidence="2">
    <location>
        <begin position="159"/>
        <end position="208"/>
    </location>
</feature>
<dbReference type="EC" id="3.4.19.12" evidence="3"/>
<protein>
    <submittedName>
        <fullName evidence="3">USP5_13</fullName>
        <ecNumber evidence="3">3.4.19.12</ecNumber>
    </submittedName>
</protein>
<evidence type="ECO:0000313" key="4">
    <source>
        <dbReference type="Proteomes" id="UP000683360"/>
    </source>
</evidence>
<dbReference type="EMBL" id="CAJPWZ010001860">
    <property type="protein sequence ID" value="CAG2225790.1"/>
    <property type="molecule type" value="Genomic_DNA"/>
</dbReference>
<gene>
    <name evidence="3" type="ORF">MEDL_38885</name>
</gene>
<dbReference type="PANTHER" id="PTHR46738:SF1">
    <property type="entry name" value="UBIQUITIN-ASSOCIATED DOMAIN-CONTAINING PROTEIN 1"/>
    <property type="match status" value="1"/>
</dbReference>
<dbReference type="InterPro" id="IPR052476">
    <property type="entry name" value="UBAC1"/>
</dbReference>
<reference evidence="3" key="1">
    <citation type="submission" date="2021-03" db="EMBL/GenBank/DDBJ databases">
        <authorList>
            <person name="Bekaert M."/>
        </authorList>
    </citation>
    <scope>NUCLEOTIDE SEQUENCE</scope>
</reference>
<feature type="domain" description="UBA" evidence="2">
    <location>
        <begin position="100"/>
        <end position="139"/>
    </location>
</feature>
<comment type="caution">
    <text evidence="3">The sequence shown here is derived from an EMBL/GenBank/DDBJ whole genome shotgun (WGS) entry which is preliminary data.</text>
</comment>
<dbReference type="Pfam" id="PF00627">
    <property type="entry name" value="UBA"/>
    <property type="match status" value="1"/>
</dbReference>